<gene>
    <name evidence="6" type="ORF">BCR35DRAFT_330610</name>
</gene>
<keyword evidence="3" id="KW-0862">Zinc</keyword>
<evidence type="ECO:0000259" key="5">
    <source>
        <dbReference type="PROSITE" id="PS50865"/>
    </source>
</evidence>
<dbReference type="GO" id="GO:0008270">
    <property type="term" value="F:zinc ion binding"/>
    <property type="evidence" value="ECO:0007669"/>
    <property type="project" value="UniProtKB-KW"/>
</dbReference>
<reference evidence="6 7" key="1">
    <citation type="submission" date="2016-07" db="EMBL/GenBank/DDBJ databases">
        <title>Pervasive Adenine N6-methylation of Active Genes in Fungi.</title>
        <authorList>
            <consortium name="DOE Joint Genome Institute"/>
            <person name="Mondo S.J."/>
            <person name="Dannebaum R.O."/>
            <person name="Kuo R.C."/>
            <person name="Labutti K."/>
            <person name="Haridas S."/>
            <person name="Kuo A."/>
            <person name="Salamov A."/>
            <person name="Ahrendt S.R."/>
            <person name="Lipzen A."/>
            <person name="Sullivan W."/>
            <person name="Andreopoulos W.B."/>
            <person name="Clum A."/>
            <person name="Lindquist E."/>
            <person name="Daum C."/>
            <person name="Ramamoorthy G.K."/>
            <person name="Gryganskyi A."/>
            <person name="Culley D."/>
            <person name="Magnuson J.K."/>
            <person name="James T.Y."/>
            <person name="O'Malley M.A."/>
            <person name="Stajich J.E."/>
            <person name="Spatafora J.W."/>
            <person name="Visel A."/>
            <person name="Grigoriev I.V."/>
        </authorList>
    </citation>
    <scope>NUCLEOTIDE SEQUENCE [LARGE SCALE GENOMIC DNA]</scope>
    <source>
        <strain evidence="6 7">62-1032</strain>
    </source>
</reference>
<dbReference type="InParanoid" id="A0A1Y2FRV3"/>
<sequence>MAIKIERSTLSTSDPLVRPSDNLFLPRGGAFHLALLSGYAYGLMDESFLREGMLVSSAAQSFITIVHCAATKRTSLCQTPTNLCDFSCFAELFSWLAEDSPAASVEVLIVYDPTTSTPSPTFQASLRSSAAPSIALTFSTELQPSPFTLIEVAKVTARTRILQIPFGYGIHVAATSAIEEGSRMNNLWSGILGIEAALRQMKNQSPRPPPMQYDGTRIAPRLPTISDDVQTLLKGAWEKEGRGRGAVEGFLMDKIANFERWVDPTTPKGRLEAYLMMCQGQEAFCAVCGSNGEVLRCSGCGWATYCSPMHQRDNWAHHRSWCKKNRRSTHS</sequence>
<dbReference type="Pfam" id="PF01753">
    <property type="entry name" value="zf-MYND"/>
    <property type="match status" value="1"/>
</dbReference>
<keyword evidence="2 4" id="KW-0863">Zinc-finger</keyword>
<evidence type="ECO:0000313" key="7">
    <source>
        <dbReference type="Proteomes" id="UP000193467"/>
    </source>
</evidence>
<dbReference type="EMBL" id="MCGR01000014">
    <property type="protein sequence ID" value="ORY86730.1"/>
    <property type="molecule type" value="Genomic_DNA"/>
</dbReference>
<comment type="caution">
    <text evidence="6">The sequence shown here is derived from an EMBL/GenBank/DDBJ whole genome shotgun (WGS) entry which is preliminary data.</text>
</comment>
<dbReference type="OrthoDB" id="5945798at2759"/>
<dbReference type="PROSITE" id="PS50865">
    <property type="entry name" value="ZF_MYND_2"/>
    <property type="match status" value="1"/>
</dbReference>
<evidence type="ECO:0000256" key="4">
    <source>
        <dbReference type="PROSITE-ProRule" id="PRU00134"/>
    </source>
</evidence>
<dbReference type="Gene3D" id="6.10.140.2220">
    <property type="match status" value="1"/>
</dbReference>
<organism evidence="6 7">
    <name type="scientific">Leucosporidium creatinivorum</name>
    <dbReference type="NCBI Taxonomy" id="106004"/>
    <lineage>
        <taxon>Eukaryota</taxon>
        <taxon>Fungi</taxon>
        <taxon>Dikarya</taxon>
        <taxon>Basidiomycota</taxon>
        <taxon>Pucciniomycotina</taxon>
        <taxon>Microbotryomycetes</taxon>
        <taxon>Leucosporidiales</taxon>
        <taxon>Leucosporidium</taxon>
    </lineage>
</organism>
<dbReference type="InterPro" id="IPR002893">
    <property type="entry name" value="Znf_MYND"/>
</dbReference>
<dbReference type="AlphaFoldDB" id="A0A1Y2FRV3"/>
<dbReference type="PROSITE" id="PS01360">
    <property type="entry name" value="ZF_MYND_1"/>
    <property type="match status" value="1"/>
</dbReference>
<feature type="domain" description="MYND-type" evidence="5">
    <location>
        <begin position="285"/>
        <end position="322"/>
    </location>
</feature>
<accession>A0A1Y2FRV3</accession>
<dbReference type="SUPFAM" id="SSF144232">
    <property type="entry name" value="HIT/MYND zinc finger-like"/>
    <property type="match status" value="1"/>
</dbReference>
<keyword evidence="7" id="KW-1185">Reference proteome</keyword>
<evidence type="ECO:0000313" key="6">
    <source>
        <dbReference type="EMBL" id="ORY86730.1"/>
    </source>
</evidence>
<proteinExistence type="predicted"/>
<protein>
    <recommendedName>
        <fullName evidence="5">MYND-type domain-containing protein</fullName>
    </recommendedName>
</protein>
<name>A0A1Y2FRV3_9BASI</name>
<evidence type="ECO:0000256" key="3">
    <source>
        <dbReference type="ARBA" id="ARBA00022833"/>
    </source>
</evidence>
<evidence type="ECO:0000256" key="2">
    <source>
        <dbReference type="ARBA" id="ARBA00022771"/>
    </source>
</evidence>
<keyword evidence="1" id="KW-0479">Metal-binding</keyword>
<dbReference type="Proteomes" id="UP000193467">
    <property type="component" value="Unassembled WGS sequence"/>
</dbReference>
<evidence type="ECO:0000256" key="1">
    <source>
        <dbReference type="ARBA" id="ARBA00022723"/>
    </source>
</evidence>